<evidence type="ECO:0000256" key="1">
    <source>
        <dbReference type="RuleBase" id="RU365067"/>
    </source>
</evidence>
<proteinExistence type="inferred from homology"/>
<dbReference type="InterPro" id="IPR007594">
    <property type="entry name" value="RFT1"/>
</dbReference>
<dbReference type="Pfam" id="PF04506">
    <property type="entry name" value="Rft-1"/>
    <property type="match status" value="1"/>
</dbReference>
<name>A0A0N4VZ72_HAEPC</name>
<dbReference type="GO" id="GO:0006488">
    <property type="term" value="P:dolichol-linked oligosaccharide biosynthetic process"/>
    <property type="evidence" value="ECO:0007669"/>
    <property type="project" value="InterPro"/>
</dbReference>
<accession>A0A0N4VZ72</accession>
<comment type="subcellular location">
    <subcellularLocation>
        <location evidence="1">Endoplasmic reticulum membrane</location>
        <topology evidence="1">Multi-pass membrane protein</topology>
    </subcellularLocation>
</comment>
<dbReference type="AlphaFoldDB" id="A0A0N4VZ72"/>
<protein>
    <recommendedName>
        <fullName evidence="1">Protein RFT1 homolog</fullName>
    </recommendedName>
</protein>
<organism evidence="2">
    <name type="scientific">Haemonchus placei</name>
    <name type="common">Barber's pole worm</name>
    <dbReference type="NCBI Taxonomy" id="6290"/>
    <lineage>
        <taxon>Eukaryota</taxon>
        <taxon>Metazoa</taxon>
        <taxon>Ecdysozoa</taxon>
        <taxon>Nematoda</taxon>
        <taxon>Chromadorea</taxon>
        <taxon>Rhabditida</taxon>
        <taxon>Rhabditina</taxon>
        <taxon>Rhabditomorpha</taxon>
        <taxon>Strongyloidea</taxon>
        <taxon>Trichostrongylidae</taxon>
        <taxon>Haemonchus</taxon>
    </lineage>
</organism>
<evidence type="ECO:0000313" key="2">
    <source>
        <dbReference type="WBParaSite" id="HPLM_0000259301-mRNA-1"/>
    </source>
</evidence>
<sequence>LKMSLARSLAMNFSGQLMARVLSFGINMYLLRVVDNDVLGLVNVRFGHHSELHICAIIGILEILCSIA</sequence>
<comment type="function">
    <text evidence="1">Intramembrane glycolipid transporter that operates in the biosynthetic pathway of dolichol-linked oligosaccharides, the glycan precursors employed in protein asparagine (N)-glycosylation. The sequential addition of sugars to dolichol pyrophosphate produces dolichol-linked oligosaccharides containing fourteen sugars, including two GlcNAcs, nine mannoses and three glucoses. Once assembled, the oligosaccharide is transferred from the lipid to nascent proteins by oligosaccharyltransferases. The assembly of dolichol-linked oligosaccharides begins on the cytosolic side of the endoplasmic reticulum membrane and finishes in its lumen. RFT1 could mediate the translocation of the cytosolically oriented intermediate DolPP-GlcNAc2Man5, produced by ALG11, into the ER lumen where dolichol-linked oligosaccharides assembly continues. However, the intramembrane lipid transporter activity could not be confirmed in vitro.</text>
</comment>
<dbReference type="GO" id="GO:0005789">
    <property type="term" value="C:endoplasmic reticulum membrane"/>
    <property type="evidence" value="ECO:0007669"/>
    <property type="project" value="UniProtKB-SubCell"/>
</dbReference>
<comment type="similarity">
    <text evidence="1">Belongs to the RFT1 family.</text>
</comment>
<dbReference type="WBParaSite" id="HPLM_0000259301-mRNA-1">
    <property type="protein sequence ID" value="HPLM_0000259301-mRNA-1"/>
    <property type="gene ID" value="HPLM_0000259301"/>
</dbReference>
<reference evidence="2" key="1">
    <citation type="submission" date="2017-02" db="UniProtKB">
        <authorList>
            <consortium name="WormBaseParasite"/>
        </authorList>
    </citation>
    <scope>IDENTIFICATION</scope>
</reference>